<proteinExistence type="predicted"/>
<reference evidence="1" key="1">
    <citation type="submission" date="2021-06" db="EMBL/GenBank/DDBJ databases">
        <authorList>
            <person name="Kallberg Y."/>
            <person name="Tangrot J."/>
            <person name="Rosling A."/>
        </authorList>
    </citation>
    <scope>NUCLEOTIDE SEQUENCE</scope>
    <source>
        <strain evidence="1">IN212</strain>
    </source>
</reference>
<gene>
    <name evidence="1" type="ORF">RFULGI_LOCUS5934</name>
    <name evidence="2" type="ORF">RFULGI_LOCUS5935</name>
</gene>
<sequence length="216" mass="25006">MENIDYNDSDSESVDEIENFPILNFDNDTYQNIKDKILQLDGDDNEDYDLNSEIEEIILHDEYGKGTRETDCNEKHDDLTRVLETFGNWIQLVAKSDNIIQKQQLIWLLLPAVESLKSYLPRELLYKPINPDPSERFVMPTLLITRIAFRLAKIDLSIKAKAASLKENECTYFGNLLGESLWQSRILLKDNLPILENPQSLVQYASSYYGSFCKKT</sequence>
<name>A0A9N9G7P8_9GLOM</name>
<evidence type="ECO:0000313" key="3">
    <source>
        <dbReference type="Proteomes" id="UP000789396"/>
    </source>
</evidence>
<dbReference type="AlphaFoldDB" id="A0A9N9G7P8"/>
<dbReference type="Proteomes" id="UP000789396">
    <property type="component" value="Unassembled WGS sequence"/>
</dbReference>
<dbReference type="EMBL" id="CAJVPZ010007202">
    <property type="protein sequence ID" value="CAG8583198.1"/>
    <property type="molecule type" value="Genomic_DNA"/>
</dbReference>
<evidence type="ECO:0000313" key="1">
    <source>
        <dbReference type="EMBL" id="CAG8583176.1"/>
    </source>
</evidence>
<dbReference type="EMBL" id="CAJVPZ010007202">
    <property type="protein sequence ID" value="CAG8583176.1"/>
    <property type="molecule type" value="Genomic_DNA"/>
</dbReference>
<organism evidence="1 3">
    <name type="scientific">Racocetra fulgida</name>
    <dbReference type="NCBI Taxonomy" id="60492"/>
    <lineage>
        <taxon>Eukaryota</taxon>
        <taxon>Fungi</taxon>
        <taxon>Fungi incertae sedis</taxon>
        <taxon>Mucoromycota</taxon>
        <taxon>Glomeromycotina</taxon>
        <taxon>Glomeromycetes</taxon>
        <taxon>Diversisporales</taxon>
        <taxon>Gigasporaceae</taxon>
        <taxon>Racocetra</taxon>
    </lineage>
</organism>
<comment type="caution">
    <text evidence="1">The sequence shown here is derived from an EMBL/GenBank/DDBJ whole genome shotgun (WGS) entry which is preliminary data.</text>
</comment>
<keyword evidence="3" id="KW-1185">Reference proteome</keyword>
<evidence type="ECO:0000313" key="2">
    <source>
        <dbReference type="EMBL" id="CAG8583198.1"/>
    </source>
</evidence>
<dbReference type="OrthoDB" id="2465245at2759"/>
<protein>
    <submittedName>
        <fullName evidence="1">10649_t:CDS:1</fullName>
    </submittedName>
    <submittedName>
        <fullName evidence="2">10650_t:CDS:1</fullName>
    </submittedName>
</protein>
<accession>A0A9N9G7P8</accession>